<keyword evidence="6" id="KW-1185">Reference proteome</keyword>
<evidence type="ECO:0000256" key="1">
    <source>
        <dbReference type="ARBA" id="ARBA00001968"/>
    </source>
</evidence>
<organism evidence="5 6">
    <name type="scientific">Phrynosoma platyrhinos</name>
    <name type="common">Desert horned lizard</name>
    <dbReference type="NCBI Taxonomy" id="52577"/>
    <lineage>
        <taxon>Eukaryota</taxon>
        <taxon>Metazoa</taxon>
        <taxon>Chordata</taxon>
        <taxon>Craniata</taxon>
        <taxon>Vertebrata</taxon>
        <taxon>Euteleostomi</taxon>
        <taxon>Lepidosauria</taxon>
        <taxon>Squamata</taxon>
        <taxon>Bifurcata</taxon>
        <taxon>Unidentata</taxon>
        <taxon>Episquamata</taxon>
        <taxon>Toxicofera</taxon>
        <taxon>Iguania</taxon>
        <taxon>Phrynosomatidae</taxon>
        <taxon>Phrynosomatinae</taxon>
        <taxon>Phrynosoma</taxon>
    </lineage>
</organism>
<feature type="transmembrane region" description="Helical" evidence="3">
    <location>
        <begin position="82"/>
        <end position="99"/>
    </location>
</feature>
<keyword evidence="3" id="KW-1133">Transmembrane helix</keyword>
<protein>
    <recommendedName>
        <fullName evidence="4">DDE Tnp4 domain-containing protein</fullName>
    </recommendedName>
</protein>
<gene>
    <name evidence="5" type="ORF">JD844_004514</name>
</gene>
<dbReference type="Proteomes" id="UP000826234">
    <property type="component" value="Unassembled WGS sequence"/>
</dbReference>
<name>A0ABQ7TNP9_PHRPL</name>
<evidence type="ECO:0000259" key="4">
    <source>
        <dbReference type="Pfam" id="PF13359"/>
    </source>
</evidence>
<reference evidence="5 6" key="1">
    <citation type="journal article" date="2022" name="Gigascience">
        <title>A chromosome-level genome assembly and annotation of the desert horned lizard, Phrynosoma platyrhinos, provides insight into chromosomal rearrangements among reptiles.</title>
        <authorList>
            <person name="Koochekian N."/>
            <person name="Ascanio A."/>
            <person name="Farleigh K."/>
            <person name="Card D.C."/>
            <person name="Schield D.R."/>
            <person name="Castoe T.A."/>
            <person name="Jezkova T."/>
        </authorList>
    </citation>
    <scope>NUCLEOTIDE SEQUENCE [LARGE SCALE GENOMIC DNA]</scope>
    <source>
        <strain evidence="5">NK-2021</strain>
    </source>
</reference>
<comment type="caution">
    <text evidence="5">The sequence shown here is derived from an EMBL/GenBank/DDBJ whole genome shotgun (WGS) entry which is preliminary data.</text>
</comment>
<dbReference type="Pfam" id="PF13359">
    <property type="entry name" value="DDE_Tnp_4"/>
    <property type="match status" value="1"/>
</dbReference>
<comment type="cofactor">
    <cofactor evidence="1">
        <name>a divalent metal cation</name>
        <dbReference type="ChEBI" id="CHEBI:60240"/>
    </cofactor>
</comment>
<proteinExistence type="predicted"/>
<keyword evidence="3" id="KW-0812">Transmembrane</keyword>
<keyword evidence="2" id="KW-0479">Metal-binding</keyword>
<evidence type="ECO:0000256" key="3">
    <source>
        <dbReference type="SAM" id="Phobius"/>
    </source>
</evidence>
<dbReference type="EMBL" id="JAIPUX010000415">
    <property type="protein sequence ID" value="KAH0631031.1"/>
    <property type="molecule type" value="Genomic_DNA"/>
</dbReference>
<accession>A0ABQ7TNP9</accession>
<dbReference type="InterPro" id="IPR027806">
    <property type="entry name" value="HARBI1_dom"/>
</dbReference>
<feature type="domain" description="DDE Tnp4" evidence="4">
    <location>
        <begin position="146"/>
        <end position="211"/>
    </location>
</feature>
<sequence>MSTYLQSILVICLWMRKTWKRRLIFLKSALEVYVDEDEDVTVDDGTIDWQMKQNDDDDDLNSFSCVGSDTIIATIFGVGKSTSYNAIILVVIAMELVLLKKTVYLGDCRKLSYLCTLLVATCTFPLPLQVMAGFEVMGFPQVIIAVDGCHCNIISSVHQGDQFINRKQRYSMLLQGTCDHTGRFIDLVMGWVGSYHDSFFLWTSSIYSALTVGVYEGSDSLRVTNRTTFVS</sequence>
<evidence type="ECO:0000313" key="6">
    <source>
        <dbReference type="Proteomes" id="UP000826234"/>
    </source>
</evidence>
<feature type="transmembrane region" description="Helical" evidence="3">
    <location>
        <begin position="111"/>
        <end position="132"/>
    </location>
</feature>
<keyword evidence="3" id="KW-0472">Membrane</keyword>
<evidence type="ECO:0000256" key="2">
    <source>
        <dbReference type="ARBA" id="ARBA00022723"/>
    </source>
</evidence>
<evidence type="ECO:0000313" key="5">
    <source>
        <dbReference type="EMBL" id="KAH0631031.1"/>
    </source>
</evidence>